<evidence type="ECO:0000259" key="13">
    <source>
        <dbReference type="Pfam" id="PF21223"/>
    </source>
</evidence>
<reference evidence="15" key="2">
    <citation type="journal article" date="2024" name="Plant">
        <title>Genomic evolution and insights into agronomic trait innovations of Sesamum species.</title>
        <authorList>
            <person name="Miao H."/>
            <person name="Wang L."/>
            <person name="Qu L."/>
            <person name="Liu H."/>
            <person name="Sun Y."/>
            <person name="Le M."/>
            <person name="Wang Q."/>
            <person name="Wei S."/>
            <person name="Zheng Y."/>
            <person name="Lin W."/>
            <person name="Duan Y."/>
            <person name="Cao H."/>
            <person name="Xiong S."/>
            <person name="Wang X."/>
            <person name="Wei L."/>
            <person name="Li C."/>
            <person name="Ma Q."/>
            <person name="Ju M."/>
            <person name="Zhao R."/>
            <person name="Li G."/>
            <person name="Mu C."/>
            <person name="Tian Q."/>
            <person name="Mei H."/>
            <person name="Zhang T."/>
            <person name="Gao T."/>
            <person name="Zhang H."/>
        </authorList>
    </citation>
    <scope>NUCLEOTIDE SEQUENCE</scope>
    <source>
        <strain evidence="15">G02</strain>
    </source>
</reference>
<dbReference type="Pfam" id="PF00082">
    <property type="entry name" value="Peptidase_S8"/>
    <property type="match status" value="1"/>
</dbReference>
<evidence type="ECO:0000313" key="15">
    <source>
        <dbReference type="EMBL" id="KAL0299530.1"/>
    </source>
</evidence>
<dbReference type="InterPro" id="IPR046939">
    <property type="entry name" value="TPPII_C_sf"/>
</dbReference>
<dbReference type="InterPro" id="IPR015500">
    <property type="entry name" value="Peptidase_S8_subtilisin-rel"/>
</dbReference>
<dbReference type="Gene3D" id="6.10.250.3080">
    <property type="match status" value="1"/>
</dbReference>
<dbReference type="SUPFAM" id="SSF52743">
    <property type="entry name" value="Subtilisin-like"/>
    <property type="match status" value="1"/>
</dbReference>
<dbReference type="PANTHER" id="PTHR43806:SF14">
    <property type="entry name" value="TRIPEPTIDYL-PEPTIDASE 2"/>
    <property type="match status" value="1"/>
</dbReference>
<evidence type="ECO:0000256" key="4">
    <source>
        <dbReference type="ARBA" id="ARBA00020244"/>
    </source>
</evidence>
<keyword evidence="6 10" id="KW-0645">Protease</keyword>
<feature type="domain" description="Tripeptidyl-peptidase II first Ig-like" evidence="13">
    <location>
        <begin position="547"/>
        <end position="660"/>
    </location>
</feature>
<dbReference type="InterPro" id="IPR050131">
    <property type="entry name" value="Peptidase_S8_subtilisin-like"/>
</dbReference>
<keyword evidence="8 10" id="KW-0720">Serine protease</keyword>
<evidence type="ECO:0000256" key="10">
    <source>
        <dbReference type="PROSITE-ProRule" id="PRU01240"/>
    </source>
</evidence>
<gene>
    <name evidence="15" type="ORF">Sradi_6612800</name>
</gene>
<feature type="active site" description="Charge relay system" evidence="10">
    <location>
        <position position="466"/>
    </location>
</feature>
<sequence>MPSGEDNGALRNFKLNESTFLASLMPKKEIAADRFVEEHPEYDGRGVVIAIFDSGVDPAAAGLRVTSEGKPKVLDVIDCTGSGDIDTSTIVKADDNGCIRGTSGNSLVVNSSWKNPSGEWHVGCKLVYELFTNTLTDRLKKERKKKWDEKNQEAVAEAVKQLDEFDKKHAKVDDTILKRKREDLQSRVDFLRKQADSYDDKGPIIDAVVWHDGEVWRAALDTQGLEDESGCGKLADFVPLTNYRIERKYGIFSKLDACTVVLNIYNEGNVLSIVTDSSPHGTHVAGITSAYHPKEPLLNGVAPGAQLISCKIGDSRLGSMETGTGLVRALIAAVEHKCDLINMSYGEPTLLPDYGRFVDLVNEVVNKHRLIFISSAGNNGPALSTVGAPGGTTSSIIGVGAYVSPAMAAGAHNLVEAPPEGLEYTWSSRGPTVDGDLGVCISAAGGAMAPVPTWTLQHRMFMNGTSMSSPCACGGVALLISAMKAEGVPVSPYSVREALENTSVPVGDSPEDKLSSGQGLMQVDKAYDYIQKSRDIPSVRYQIKITQCGKSTPTSRGIYLREADSCQRSTEWTVKVEPKFHDDASNLDELVPFEECVKLQSTGEAVVRAPEYLLLTHNGREFNIIVDPTTLSDGLHYYEVYALDCRSPWRGPLFRIPITITKPQAVKNRPPIIVFQGLSFVPGHIERKFVEVPIGATWVEVTVKTFGFTTARRFFIDSVQISPLQRPIKWETVATFTSPSSKSFAFAVEGGRTMELAIAQFWSSGVGSHDTTSVDFELNEVKALQDKLLPVWFIFMNLFLTLLFYMLSVGWLDCISWHQHQQREIILDGSEAPVRIDAEALLSLENLAPAAVLNKVRIPYRPVDAKLSTLPAKRDKLPSGKQILALLLTYKFKFEEGAEIKPHIPLLNNRIYDNKFESQFYMISDTNKRVYAMGDVYPDTAKLPKGDYTLQLYLRHDNVQYLEKMKQLVLFIEKNLDEKDAIRLSFYAQPDGPVTGNSSFNSSVLVPGAKEAFYVGPPAKDKLPKGISAGSVLVGAISCGKLAFGINNEGKNPEKNPVSYSISYVVPPVQFDEDKGKGSSSSCTKSVEEQLEEEVRDAKIRVLSSLKQSTDEERSDWKKLSISLKSEYPKYTPLLAKILEALVSENNVEDKIRHYEEIIGAADEVIGSIDTDELAKYFSVKSDLEDEGAEKMKKKMETTRDQLAEALYQKGLALAEIETVKGEKVVDKEDAKAATDSSVKSDLFKENFKELKKWVDVRSSRYGTLFVIRERRQERLGTALKVLSDMIQEDGQPPKKKFYDLKLSLLEQIGWHHLVSYEKQWMHVRFPASLPLF</sequence>
<proteinExistence type="inferred from homology"/>
<evidence type="ECO:0000256" key="7">
    <source>
        <dbReference type="ARBA" id="ARBA00022801"/>
    </source>
</evidence>
<evidence type="ECO:0000256" key="1">
    <source>
        <dbReference type="ARBA" id="ARBA00001910"/>
    </source>
</evidence>
<comment type="catalytic activity">
    <reaction evidence="1">
        <text>Release of an N-terminal tripeptide from a polypeptide.</text>
        <dbReference type="EC" id="3.4.14.10"/>
    </reaction>
</comment>
<dbReference type="InterPro" id="IPR048383">
    <property type="entry name" value="TPPII_Ig-like-1"/>
</dbReference>
<protein>
    <recommendedName>
        <fullName evidence="4">Tripeptidyl-peptidase 2</fullName>
        <ecNumber evidence="3">3.4.14.10</ecNumber>
    </recommendedName>
    <alternativeName>
        <fullName evidence="9">Tripeptidyl-peptidase II</fullName>
    </alternativeName>
</protein>
<dbReference type="GO" id="GO:0004252">
    <property type="term" value="F:serine-type endopeptidase activity"/>
    <property type="evidence" value="ECO:0007669"/>
    <property type="project" value="UniProtKB-UniRule"/>
</dbReference>
<reference evidence="15" key="1">
    <citation type="submission" date="2020-06" db="EMBL/GenBank/DDBJ databases">
        <authorList>
            <person name="Li T."/>
            <person name="Hu X."/>
            <person name="Zhang T."/>
            <person name="Song X."/>
            <person name="Zhang H."/>
            <person name="Dai N."/>
            <person name="Sheng W."/>
            <person name="Hou X."/>
            <person name="Wei L."/>
        </authorList>
    </citation>
    <scope>NUCLEOTIDE SEQUENCE</scope>
    <source>
        <strain evidence="15">G02</strain>
        <tissue evidence="15">Leaf</tissue>
    </source>
</reference>
<evidence type="ECO:0000256" key="3">
    <source>
        <dbReference type="ARBA" id="ARBA00012462"/>
    </source>
</evidence>
<dbReference type="PANTHER" id="PTHR43806">
    <property type="entry name" value="PEPTIDASE S8"/>
    <property type="match status" value="1"/>
</dbReference>
<evidence type="ECO:0000256" key="9">
    <source>
        <dbReference type="ARBA" id="ARBA00075739"/>
    </source>
</evidence>
<keyword evidence="7 10" id="KW-0378">Hydrolase</keyword>
<dbReference type="InterPro" id="IPR000209">
    <property type="entry name" value="Peptidase_S8/S53_dom"/>
</dbReference>
<evidence type="ECO:0000256" key="6">
    <source>
        <dbReference type="ARBA" id="ARBA00022670"/>
    </source>
</evidence>
<dbReference type="PROSITE" id="PS51892">
    <property type="entry name" value="SUBTILASE"/>
    <property type="match status" value="1"/>
</dbReference>
<dbReference type="PRINTS" id="PR00723">
    <property type="entry name" value="SUBTILISIN"/>
</dbReference>
<comment type="caution">
    <text evidence="15">The sequence shown here is derived from an EMBL/GenBank/DDBJ whole genome shotgun (WGS) entry which is preliminary data.</text>
</comment>
<dbReference type="InterPro" id="IPR023828">
    <property type="entry name" value="Peptidase_S8_Ser-AS"/>
</dbReference>
<evidence type="ECO:0000256" key="2">
    <source>
        <dbReference type="ARBA" id="ARBA00011073"/>
    </source>
</evidence>
<dbReference type="FunFam" id="2.60.40.3170:FF:000002">
    <property type="entry name" value="Tripeptidyl-peptidase 2"/>
    <property type="match status" value="1"/>
</dbReference>
<dbReference type="Gene3D" id="1.25.40.710">
    <property type="match status" value="1"/>
</dbReference>
<evidence type="ECO:0000256" key="8">
    <source>
        <dbReference type="ARBA" id="ARBA00022825"/>
    </source>
</evidence>
<dbReference type="InterPro" id="IPR046940">
    <property type="entry name" value="TPPII_Ig-like_sf"/>
</dbReference>
<dbReference type="Gene3D" id="2.60.40.3170">
    <property type="match status" value="1"/>
</dbReference>
<dbReference type="FunFam" id="3.40.50.200:FF:000009">
    <property type="entry name" value="tripeptidyl-peptidase 2 isoform X1"/>
    <property type="match status" value="1"/>
</dbReference>
<dbReference type="CDD" id="cd04857">
    <property type="entry name" value="Peptidases_S8_Tripeptidyl_Aminopeptidase_II"/>
    <property type="match status" value="1"/>
</dbReference>
<dbReference type="InterPro" id="IPR034051">
    <property type="entry name" value="TPP_II_domain"/>
</dbReference>
<dbReference type="Gene3D" id="3.40.50.200">
    <property type="entry name" value="Peptidase S8/S53 domain"/>
    <property type="match status" value="2"/>
</dbReference>
<evidence type="ECO:0000256" key="5">
    <source>
        <dbReference type="ARBA" id="ARBA00022438"/>
    </source>
</evidence>
<feature type="domain" description="Tripeptidyl-peptidase II galactose-binding" evidence="14">
    <location>
        <begin position="680"/>
        <end position="764"/>
    </location>
</feature>
<evidence type="ECO:0000259" key="11">
    <source>
        <dbReference type="Pfam" id="PF00082"/>
    </source>
</evidence>
<name>A0AAW2K0R6_SESRA</name>
<feature type="domain" description="Tripeptidyl peptidase II second Ig-like" evidence="12">
    <location>
        <begin position="842"/>
        <end position="1027"/>
    </location>
</feature>
<dbReference type="EMBL" id="JACGWJ010000031">
    <property type="protein sequence ID" value="KAL0299530.1"/>
    <property type="molecule type" value="Genomic_DNA"/>
</dbReference>
<evidence type="ECO:0000259" key="14">
    <source>
        <dbReference type="Pfam" id="PF21316"/>
    </source>
</evidence>
<dbReference type="GO" id="GO:0004177">
    <property type="term" value="F:aminopeptidase activity"/>
    <property type="evidence" value="ECO:0007669"/>
    <property type="project" value="UniProtKB-KW"/>
</dbReference>
<dbReference type="Pfam" id="PF21316">
    <property type="entry name" value="TPPII_GBD"/>
    <property type="match status" value="1"/>
</dbReference>
<keyword evidence="5" id="KW-0031">Aminopeptidase</keyword>
<feature type="active site" description="Charge relay system" evidence="10">
    <location>
        <position position="53"/>
    </location>
</feature>
<dbReference type="Pfam" id="PF12580">
    <property type="entry name" value="TPPII"/>
    <property type="match status" value="1"/>
</dbReference>
<dbReference type="InterPro" id="IPR048384">
    <property type="entry name" value="TPPII_GBD"/>
</dbReference>
<dbReference type="InterPro" id="IPR022229">
    <property type="entry name" value="TPPII_Ig-like-2"/>
</dbReference>
<dbReference type="Pfam" id="PF21223">
    <property type="entry name" value="TPPII_Ig-like-1"/>
    <property type="match status" value="1"/>
</dbReference>
<evidence type="ECO:0000259" key="12">
    <source>
        <dbReference type="Pfam" id="PF12580"/>
    </source>
</evidence>
<comment type="similarity">
    <text evidence="2 10">Belongs to the peptidase S8 family.</text>
</comment>
<feature type="domain" description="Peptidase S8/S53" evidence="11">
    <location>
        <begin position="44"/>
        <end position="513"/>
    </location>
</feature>
<dbReference type="GO" id="GO:0005829">
    <property type="term" value="C:cytosol"/>
    <property type="evidence" value="ECO:0007669"/>
    <property type="project" value="TreeGrafter"/>
</dbReference>
<organism evidence="15">
    <name type="scientific">Sesamum radiatum</name>
    <name type="common">Black benniseed</name>
    <dbReference type="NCBI Taxonomy" id="300843"/>
    <lineage>
        <taxon>Eukaryota</taxon>
        <taxon>Viridiplantae</taxon>
        <taxon>Streptophyta</taxon>
        <taxon>Embryophyta</taxon>
        <taxon>Tracheophyta</taxon>
        <taxon>Spermatophyta</taxon>
        <taxon>Magnoliopsida</taxon>
        <taxon>eudicotyledons</taxon>
        <taxon>Gunneridae</taxon>
        <taxon>Pentapetalae</taxon>
        <taxon>asterids</taxon>
        <taxon>lamiids</taxon>
        <taxon>Lamiales</taxon>
        <taxon>Pedaliaceae</taxon>
        <taxon>Sesamum</taxon>
    </lineage>
</organism>
<dbReference type="GO" id="GO:0006508">
    <property type="term" value="P:proteolysis"/>
    <property type="evidence" value="ECO:0007669"/>
    <property type="project" value="UniProtKB-KW"/>
</dbReference>
<feature type="active site" description="Charge relay system" evidence="10">
    <location>
        <position position="280"/>
    </location>
</feature>
<dbReference type="FunFam" id="3.40.50.200:FF:000013">
    <property type="entry name" value="Tripeptidyl-peptidase 2 homolog"/>
    <property type="match status" value="1"/>
</dbReference>
<dbReference type="GO" id="GO:0008240">
    <property type="term" value="F:tripeptidyl-peptidase activity"/>
    <property type="evidence" value="ECO:0007669"/>
    <property type="project" value="UniProtKB-EC"/>
</dbReference>
<dbReference type="InterPro" id="IPR036852">
    <property type="entry name" value="Peptidase_S8/S53_dom_sf"/>
</dbReference>
<accession>A0AAW2K0R6</accession>
<dbReference type="EC" id="3.4.14.10" evidence="3"/>
<dbReference type="PROSITE" id="PS00138">
    <property type="entry name" value="SUBTILASE_SER"/>
    <property type="match status" value="1"/>
</dbReference>